<evidence type="ECO:0000313" key="5">
    <source>
        <dbReference type="WBParaSite" id="Pan_g14546.t1"/>
    </source>
</evidence>
<dbReference type="AlphaFoldDB" id="A0A7E4UYZ3"/>
<keyword evidence="2" id="KW-0732">Signal</keyword>
<evidence type="ECO:0000256" key="1">
    <source>
        <dbReference type="SAM" id="MobiDB-lite"/>
    </source>
</evidence>
<dbReference type="Proteomes" id="UP000492821">
    <property type="component" value="Unassembled WGS sequence"/>
</dbReference>
<evidence type="ECO:0000256" key="2">
    <source>
        <dbReference type="SAM" id="SignalP"/>
    </source>
</evidence>
<feature type="compositionally biased region" description="Acidic residues" evidence="1">
    <location>
        <begin position="432"/>
        <end position="444"/>
    </location>
</feature>
<organism evidence="4 5">
    <name type="scientific">Panagrellus redivivus</name>
    <name type="common">Microworm</name>
    <dbReference type="NCBI Taxonomy" id="6233"/>
    <lineage>
        <taxon>Eukaryota</taxon>
        <taxon>Metazoa</taxon>
        <taxon>Ecdysozoa</taxon>
        <taxon>Nematoda</taxon>
        <taxon>Chromadorea</taxon>
        <taxon>Rhabditida</taxon>
        <taxon>Tylenchina</taxon>
        <taxon>Panagrolaimomorpha</taxon>
        <taxon>Panagrolaimoidea</taxon>
        <taxon>Panagrolaimidae</taxon>
        <taxon>Panagrellus</taxon>
    </lineage>
</organism>
<feature type="domain" description="Reelin" evidence="3">
    <location>
        <begin position="52"/>
        <end position="178"/>
    </location>
</feature>
<dbReference type="WBParaSite" id="Pan_g14546.t1">
    <property type="protein sequence ID" value="Pan_g14546.t1"/>
    <property type="gene ID" value="Pan_g14546"/>
</dbReference>
<feature type="region of interest" description="Disordered" evidence="1">
    <location>
        <begin position="359"/>
        <end position="538"/>
    </location>
</feature>
<dbReference type="InterPro" id="IPR002861">
    <property type="entry name" value="Reeler_dom"/>
</dbReference>
<evidence type="ECO:0000259" key="3">
    <source>
        <dbReference type="Pfam" id="PF02014"/>
    </source>
</evidence>
<keyword evidence="4" id="KW-1185">Reference proteome</keyword>
<dbReference type="CDD" id="cd08544">
    <property type="entry name" value="Reeler"/>
    <property type="match status" value="1"/>
</dbReference>
<protein>
    <submittedName>
        <fullName evidence="5">Reelin domain-containing protein</fullName>
    </submittedName>
</protein>
<feature type="compositionally biased region" description="Acidic residues" evidence="1">
    <location>
        <begin position="408"/>
        <end position="424"/>
    </location>
</feature>
<reference evidence="4" key="1">
    <citation type="journal article" date="2013" name="Genetics">
        <title>The draft genome and transcriptome of Panagrellus redivivus are shaped by the harsh demands of a free-living lifestyle.</title>
        <authorList>
            <person name="Srinivasan J."/>
            <person name="Dillman A.R."/>
            <person name="Macchietto M.G."/>
            <person name="Heikkinen L."/>
            <person name="Lakso M."/>
            <person name="Fracchia K.M."/>
            <person name="Antoshechkin I."/>
            <person name="Mortazavi A."/>
            <person name="Wong G."/>
            <person name="Sternberg P.W."/>
        </authorList>
    </citation>
    <scope>NUCLEOTIDE SEQUENCE [LARGE SCALE GENOMIC DNA]</scope>
    <source>
        <strain evidence="4">MT8872</strain>
    </source>
</reference>
<dbReference type="Gene3D" id="2.60.40.4060">
    <property type="entry name" value="Reeler domain"/>
    <property type="match status" value="1"/>
</dbReference>
<sequence>MPSVPLGLVALGLAVFCVAAASAGQPLIENSGFHCKSKYSMRLDRRLHGAPRDGPPPFELQVLDEEGRQTEYYEPGKIYTVRLIGYTYYRGLLMQARLCDDHGFVIGALRGGRFLETPDWLHYGIRIQECDLRYPTEDSVTHADDSRKFVTQVQWTTNRNIGNVQFMLTIAAENDIYWERYRPRGGFLQPMANRGKPSQILRQVFFNEKYALKFLAGRLTSSESKLAPTEEMAKQEEVMSPKPTMAPEAMEILAKMEPPEFWTNHDGEAKVVNVEEKVDAVSEKVEKTVEEVAAAASTAIPHVNDGEAVVDGSEFGTTAVPDKENVVDTVETSTSEVAVEKKVNDGEVIMEAKSDEVAVDRLSKSEEAEDEIIESSTDKVVETATTAEVDERTVEPEVLTSEVAEVTTEAEAEAATEAVEETSEAEATTSDNDAEPTTDSDDVVGEVTEGSADEESTTGELVESETPAVDETVTEGPIEDSDASSVGNAIESTPESEITSEDTEINTVADEFEGSGSTPESTDSDLLDHPKNVVARLR</sequence>
<name>A0A7E4UYZ3_PANRE</name>
<feature type="signal peptide" evidence="2">
    <location>
        <begin position="1"/>
        <end position="20"/>
    </location>
</feature>
<feature type="chain" id="PRO_5028920112" evidence="2">
    <location>
        <begin position="21"/>
        <end position="538"/>
    </location>
</feature>
<evidence type="ECO:0000313" key="4">
    <source>
        <dbReference type="Proteomes" id="UP000492821"/>
    </source>
</evidence>
<dbReference type="InterPro" id="IPR042307">
    <property type="entry name" value="Reeler_sf"/>
</dbReference>
<accession>A0A7E4UYZ3</accession>
<reference evidence="5" key="2">
    <citation type="submission" date="2020-10" db="UniProtKB">
        <authorList>
            <consortium name="WormBaseParasite"/>
        </authorList>
    </citation>
    <scope>IDENTIFICATION</scope>
</reference>
<proteinExistence type="predicted"/>
<dbReference type="Pfam" id="PF02014">
    <property type="entry name" value="Reeler"/>
    <property type="match status" value="1"/>
</dbReference>